<dbReference type="EMBL" id="OV696698">
    <property type="protein sequence ID" value="CAH1243907.1"/>
    <property type="molecule type" value="Genomic_DNA"/>
</dbReference>
<organism evidence="13 14">
    <name type="scientific">Branchiostoma lanceolatum</name>
    <name type="common">Common lancelet</name>
    <name type="synonym">Amphioxus lanceolatum</name>
    <dbReference type="NCBI Taxonomy" id="7740"/>
    <lineage>
        <taxon>Eukaryota</taxon>
        <taxon>Metazoa</taxon>
        <taxon>Chordata</taxon>
        <taxon>Cephalochordata</taxon>
        <taxon>Leptocardii</taxon>
        <taxon>Amphioxiformes</taxon>
        <taxon>Branchiostomatidae</taxon>
        <taxon>Branchiostoma</taxon>
    </lineage>
</organism>
<evidence type="ECO:0000256" key="10">
    <source>
        <dbReference type="SAM" id="MobiDB-lite"/>
    </source>
</evidence>
<dbReference type="InterPro" id="IPR000276">
    <property type="entry name" value="GPCR_Rhodpsn"/>
</dbReference>
<gene>
    <name evidence="13" type="primary">Hypp7161</name>
    <name evidence="13" type="ORF">BLAG_LOCUS6698</name>
</gene>
<feature type="transmembrane region" description="Helical" evidence="11">
    <location>
        <begin position="272"/>
        <end position="292"/>
    </location>
</feature>
<dbReference type="GO" id="GO:0005886">
    <property type="term" value="C:plasma membrane"/>
    <property type="evidence" value="ECO:0007669"/>
    <property type="project" value="UniProtKB-SubCell"/>
</dbReference>
<feature type="transmembrane region" description="Helical" evidence="11">
    <location>
        <begin position="143"/>
        <end position="165"/>
    </location>
</feature>
<evidence type="ECO:0000256" key="1">
    <source>
        <dbReference type="ARBA" id="ARBA00004651"/>
    </source>
</evidence>
<dbReference type="AlphaFoldDB" id="A0A8J9YXZ0"/>
<evidence type="ECO:0000313" key="14">
    <source>
        <dbReference type="Proteomes" id="UP000838412"/>
    </source>
</evidence>
<evidence type="ECO:0000256" key="7">
    <source>
        <dbReference type="ARBA" id="ARBA00023170"/>
    </source>
</evidence>
<feature type="transmembrane region" description="Helical" evidence="11">
    <location>
        <begin position="60"/>
        <end position="83"/>
    </location>
</feature>
<dbReference type="Pfam" id="PF00001">
    <property type="entry name" value="7tm_1"/>
    <property type="match status" value="1"/>
</dbReference>
<feature type="transmembrane region" description="Helical" evidence="11">
    <location>
        <begin position="95"/>
        <end position="114"/>
    </location>
</feature>
<keyword evidence="6 11" id="KW-0472">Membrane</keyword>
<dbReference type="PANTHER" id="PTHR24228:SF59">
    <property type="entry name" value="NEUROPEPTIDE RECEPTOR 15"/>
    <property type="match status" value="1"/>
</dbReference>
<dbReference type="Proteomes" id="UP000838412">
    <property type="component" value="Chromosome 13"/>
</dbReference>
<name>A0A8J9YXZ0_BRALA</name>
<evidence type="ECO:0000256" key="3">
    <source>
        <dbReference type="ARBA" id="ARBA00022692"/>
    </source>
</evidence>
<keyword evidence="8 9" id="KW-0807">Transducer</keyword>
<feature type="region of interest" description="Disordered" evidence="10">
    <location>
        <begin position="206"/>
        <end position="251"/>
    </location>
</feature>
<dbReference type="OrthoDB" id="6153298at2759"/>
<keyword evidence="2" id="KW-1003">Cell membrane</keyword>
<evidence type="ECO:0000256" key="2">
    <source>
        <dbReference type="ARBA" id="ARBA00022475"/>
    </source>
</evidence>
<evidence type="ECO:0000256" key="4">
    <source>
        <dbReference type="ARBA" id="ARBA00022989"/>
    </source>
</evidence>
<dbReference type="CDD" id="cd00637">
    <property type="entry name" value="7tm_classA_rhodopsin-like"/>
    <property type="match status" value="1"/>
</dbReference>
<dbReference type="SUPFAM" id="SSF81321">
    <property type="entry name" value="Family A G protein-coupled receptor-like"/>
    <property type="match status" value="1"/>
</dbReference>
<evidence type="ECO:0000256" key="6">
    <source>
        <dbReference type="ARBA" id="ARBA00023136"/>
    </source>
</evidence>
<dbReference type="PRINTS" id="PR00237">
    <property type="entry name" value="GPCRRHODOPSN"/>
</dbReference>
<keyword evidence="3 9" id="KW-0812">Transmembrane</keyword>
<protein>
    <submittedName>
        <fullName evidence="13">Hypp7161 protein</fullName>
    </submittedName>
</protein>
<dbReference type="Gene3D" id="1.20.1070.10">
    <property type="entry name" value="Rhodopsin 7-helix transmembrane proteins"/>
    <property type="match status" value="1"/>
</dbReference>
<evidence type="ECO:0000256" key="5">
    <source>
        <dbReference type="ARBA" id="ARBA00023040"/>
    </source>
</evidence>
<proteinExistence type="inferred from homology"/>
<feature type="domain" description="G-protein coupled receptors family 1 profile" evidence="12">
    <location>
        <begin position="1"/>
        <end position="322"/>
    </location>
</feature>
<dbReference type="InterPro" id="IPR017452">
    <property type="entry name" value="GPCR_Rhodpsn_7TM"/>
</dbReference>
<accession>A0A8J9YXZ0</accession>
<dbReference type="PROSITE" id="PS00237">
    <property type="entry name" value="G_PROTEIN_RECEP_F1_1"/>
    <property type="match status" value="1"/>
</dbReference>
<evidence type="ECO:0000256" key="11">
    <source>
        <dbReference type="SAM" id="Phobius"/>
    </source>
</evidence>
<keyword evidence="4 11" id="KW-1133">Transmembrane helix</keyword>
<evidence type="ECO:0000256" key="8">
    <source>
        <dbReference type="ARBA" id="ARBA00023224"/>
    </source>
</evidence>
<keyword evidence="5 9" id="KW-0297">G-protein coupled receptor</keyword>
<feature type="transmembrane region" description="Helical" evidence="11">
    <location>
        <begin position="16"/>
        <end position="40"/>
    </location>
</feature>
<feature type="compositionally biased region" description="Basic and acidic residues" evidence="10">
    <location>
        <begin position="226"/>
        <end position="236"/>
    </location>
</feature>
<evidence type="ECO:0000313" key="13">
    <source>
        <dbReference type="EMBL" id="CAH1243907.1"/>
    </source>
</evidence>
<dbReference type="PROSITE" id="PS50262">
    <property type="entry name" value="G_PROTEIN_RECEP_F1_2"/>
    <property type="match status" value="1"/>
</dbReference>
<keyword evidence="14" id="KW-1185">Reference proteome</keyword>
<reference evidence="13" key="1">
    <citation type="submission" date="2022-01" db="EMBL/GenBank/DDBJ databases">
        <authorList>
            <person name="Braso-Vives M."/>
        </authorList>
    </citation>
    <scope>NUCLEOTIDE SEQUENCE</scope>
</reference>
<feature type="transmembrane region" description="Helical" evidence="11">
    <location>
        <begin position="304"/>
        <end position="325"/>
    </location>
</feature>
<dbReference type="GO" id="GO:0004930">
    <property type="term" value="F:G protein-coupled receptor activity"/>
    <property type="evidence" value="ECO:0007669"/>
    <property type="project" value="UniProtKB-KW"/>
</dbReference>
<evidence type="ECO:0000256" key="9">
    <source>
        <dbReference type="RuleBase" id="RU000688"/>
    </source>
</evidence>
<sequence>MLFTLRRNTFPRNASVYIFAMAVADFIKGVGFAAHVGPFLHQSLTESVAWCQGWGYVQSALRFSSIHLVTCICVDRCLVIWWGRYSEMMSTTKSVVVTATVFSVGVLVTVVPTLQGWSTVQFQLREGSCSFGVPQNELGLKTAVPAFFILIVIPLVTAVVANVLICRAMAIVGDSAVDSTRAVPDRIDQPRDQDQIELATVVATAPPRPGHSAWPDDDIQVAPESPVDKASTEETRGVTGTANDPMDPASLGPQEVHQTGCCGCSRIGSKSLIALVVVAFVLQAMMFIVKVYDGVVSPLDDDVYFALVWLSNSHAFANAIVYSVIHRTFHVSLVMDIVAVCRFLIRWCGSRVEPEIQPSTSI</sequence>
<dbReference type="PANTHER" id="PTHR24228">
    <property type="entry name" value="B2 BRADYKININ RECEPTOR/ANGIOTENSIN II RECEPTOR"/>
    <property type="match status" value="1"/>
</dbReference>
<keyword evidence="7 9" id="KW-0675">Receptor</keyword>
<evidence type="ECO:0000259" key="12">
    <source>
        <dbReference type="PROSITE" id="PS50262"/>
    </source>
</evidence>
<comment type="subcellular location">
    <subcellularLocation>
        <location evidence="1">Cell membrane</location>
        <topology evidence="1">Multi-pass membrane protein</topology>
    </subcellularLocation>
</comment>
<comment type="similarity">
    <text evidence="9">Belongs to the G-protein coupled receptor 1 family.</text>
</comment>